<gene>
    <name evidence="1" type="ORF">BIW11_11105</name>
</gene>
<keyword evidence="2" id="KW-1185">Reference proteome</keyword>
<dbReference type="Proteomes" id="UP000192247">
    <property type="component" value="Unassembled WGS sequence"/>
</dbReference>
<organism evidence="1 2">
    <name type="scientific">Tropilaelaps mercedesae</name>
    <dbReference type="NCBI Taxonomy" id="418985"/>
    <lineage>
        <taxon>Eukaryota</taxon>
        <taxon>Metazoa</taxon>
        <taxon>Ecdysozoa</taxon>
        <taxon>Arthropoda</taxon>
        <taxon>Chelicerata</taxon>
        <taxon>Arachnida</taxon>
        <taxon>Acari</taxon>
        <taxon>Parasitiformes</taxon>
        <taxon>Mesostigmata</taxon>
        <taxon>Gamasina</taxon>
        <taxon>Dermanyssoidea</taxon>
        <taxon>Laelapidae</taxon>
        <taxon>Tropilaelaps</taxon>
    </lineage>
</organism>
<proteinExistence type="predicted"/>
<accession>A0A1V9XCI5</accession>
<dbReference type="AlphaFoldDB" id="A0A1V9XCI5"/>
<evidence type="ECO:0000313" key="2">
    <source>
        <dbReference type="Proteomes" id="UP000192247"/>
    </source>
</evidence>
<protein>
    <submittedName>
        <fullName evidence="1">Uncharacterized protein</fullName>
    </submittedName>
</protein>
<reference evidence="1 2" key="1">
    <citation type="journal article" date="2017" name="Gigascience">
        <title>Draft genome of the honey bee ectoparasitic mite, Tropilaelaps mercedesae, is shaped by the parasitic life history.</title>
        <authorList>
            <person name="Dong X."/>
            <person name="Armstrong S.D."/>
            <person name="Xia D."/>
            <person name="Makepeace B.L."/>
            <person name="Darby A.C."/>
            <person name="Kadowaki T."/>
        </authorList>
    </citation>
    <scope>NUCLEOTIDE SEQUENCE [LARGE SCALE GENOMIC DNA]</scope>
    <source>
        <strain evidence="1">Wuxi-XJTLU</strain>
    </source>
</reference>
<comment type="caution">
    <text evidence="1">The sequence shown here is derived from an EMBL/GenBank/DDBJ whole genome shotgun (WGS) entry which is preliminary data.</text>
</comment>
<evidence type="ECO:0000313" key="1">
    <source>
        <dbReference type="EMBL" id="OQR71270.1"/>
    </source>
</evidence>
<sequence length="53" mass="5822">ELVSALTELCTLLGSRPRVCSLTLNDLSPTYLSQIIRKRDLPSELVFSKADTG</sequence>
<feature type="non-terminal residue" evidence="1">
    <location>
        <position position="1"/>
    </location>
</feature>
<dbReference type="EMBL" id="MNPL01015028">
    <property type="protein sequence ID" value="OQR71270.1"/>
    <property type="molecule type" value="Genomic_DNA"/>
</dbReference>
<dbReference type="InParanoid" id="A0A1V9XCI5"/>
<name>A0A1V9XCI5_9ACAR</name>